<accession>A0A1W7A9R2</accession>
<dbReference type="EMBL" id="CP021059">
    <property type="protein sequence ID" value="ARQ06146.1"/>
    <property type="molecule type" value="Genomic_DNA"/>
</dbReference>
<dbReference type="PIRSF" id="PIRSF029886">
    <property type="entry name" value="KBAA"/>
    <property type="match status" value="1"/>
</dbReference>
<keyword evidence="1" id="KW-1133">Transmembrane helix</keyword>
<keyword evidence="1" id="KW-0812">Transmembrane</keyword>
<dbReference type="OrthoDB" id="2374256at2"/>
<keyword evidence="3" id="KW-1185">Reference proteome</keyword>
<dbReference type="Pfam" id="PF14089">
    <property type="entry name" value="KbaA"/>
    <property type="match status" value="1"/>
</dbReference>
<evidence type="ECO:0000313" key="3">
    <source>
        <dbReference type="Proteomes" id="UP000194154"/>
    </source>
</evidence>
<dbReference type="STRING" id="1855823.MCCS_04830"/>
<feature type="transmembrane region" description="Helical" evidence="1">
    <location>
        <begin position="50"/>
        <end position="73"/>
    </location>
</feature>
<dbReference type="GeneID" id="35294626"/>
<feature type="transmembrane region" description="Helical" evidence="1">
    <location>
        <begin position="144"/>
        <end position="164"/>
    </location>
</feature>
<dbReference type="KEGG" id="mcak:MCCS_04830"/>
<organism evidence="2 3">
    <name type="scientific">Macrococcoides canis</name>
    <dbReference type="NCBI Taxonomy" id="1855823"/>
    <lineage>
        <taxon>Bacteria</taxon>
        <taxon>Bacillati</taxon>
        <taxon>Bacillota</taxon>
        <taxon>Bacilli</taxon>
        <taxon>Bacillales</taxon>
        <taxon>Staphylococcaceae</taxon>
        <taxon>Macrococcoides</taxon>
    </lineage>
</organism>
<gene>
    <name evidence="2" type="ORF">MCCS_04830</name>
</gene>
<evidence type="ECO:0008006" key="4">
    <source>
        <dbReference type="Google" id="ProtNLM"/>
    </source>
</evidence>
<dbReference type="AlphaFoldDB" id="A0A1W7A9R2"/>
<feature type="transmembrane region" description="Helical" evidence="1">
    <location>
        <begin position="85"/>
        <end position="103"/>
    </location>
</feature>
<name>A0A1W7A9R2_9STAP</name>
<dbReference type="Proteomes" id="UP000194154">
    <property type="component" value="Chromosome"/>
</dbReference>
<protein>
    <recommendedName>
        <fullName evidence="4">KinB-signaling pathway activation protein</fullName>
    </recommendedName>
</protein>
<evidence type="ECO:0000313" key="2">
    <source>
        <dbReference type="EMBL" id="ARQ06146.1"/>
    </source>
</evidence>
<reference evidence="2 3" key="1">
    <citation type="journal article" date="2017" name="Int. J. Syst. Evol. Microbiol.">
        <title>Macrococcus canis sp. nov., a skin bacterium associated with infections in dogs.</title>
        <authorList>
            <person name="Gobeli Brawand S."/>
            <person name="Cotting K."/>
            <person name="Gomez-Sanz E."/>
            <person name="Collaud A."/>
            <person name="Thomann A."/>
            <person name="Brodard I."/>
            <person name="Rodriguez-Campos S."/>
            <person name="Strauss C."/>
            <person name="Perreten V."/>
        </authorList>
    </citation>
    <scope>NUCLEOTIDE SEQUENCE [LARGE SCALE GENOMIC DNA]</scope>
    <source>
        <strain evidence="2 3">KM45013</strain>
    </source>
</reference>
<feature type="transmembrane region" description="Helical" evidence="1">
    <location>
        <begin position="9"/>
        <end position="30"/>
    </location>
</feature>
<feature type="transmembrane region" description="Helical" evidence="1">
    <location>
        <begin position="115"/>
        <end position="135"/>
    </location>
</feature>
<dbReference type="InterPro" id="IPR024164">
    <property type="entry name" value="KinB-signalling_activ"/>
</dbReference>
<proteinExistence type="predicted"/>
<keyword evidence="1" id="KW-0472">Membrane</keyword>
<feature type="transmembrane region" description="Helical" evidence="1">
    <location>
        <begin position="170"/>
        <end position="188"/>
    </location>
</feature>
<evidence type="ECO:0000256" key="1">
    <source>
        <dbReference type="SAM" id="Phobius"/>
    </source>
</evidence>
<dbReference type="GO" id="GO:0045881">
    <property type="term" value="P:positive regulation of sporulation resulting in formation of a cellular spore"/>
    <property type="evidence" value="ECO:0007669"/>
    <property type="project" value="InterPro"/>
</dbReference>
<sequence length="238" mass="27342">MTLKNLGKFYGITLLIGLVVTVIVSLIFGYDKLTVYLVKGELGEFLAALIWFMGYGLLIASISQLAFFAYLFIHQMGQGIFKGGWNAIQVVIILFAIVDLVYFRYLRFGQKDGDIIKFIWIPILIVIFGIAVSLYKNKLTGKNVFIPAMFFMVVMTTVELIPFLKVKDMMWLYCTIFALLLCNAFQLLSLPKYNKASYEERKARKIANGTWVEETPEVYKKNVKHTQVVTNKKKRKKK</sequence>
<dbReference type="SMART" id="SM01251">
    <property type="entry name" value="KbaA"/>
    <property type="match status" value="1"/>
</dbReference>
<dbReference type="RefSeq" id="WP_086041832.1">
    <property type="nucleotide sequence ID" value="NZ_CBCRZA010000003.1"/>
</dbReference>